<reference evidence="1" key="1">
    <citation type="submission" date="2020-10" db="EMBL/GenBank/DDBJ databases">
        <authorList>
            <person name="Gilroy R."/>
        </authorList>
    </citation>
    <scope>NUCLEOTIDE SEQUENCE</scope>
    <source>
        <strain evidence="1">CHK123-3438</strain>
    </source>
</reference>
<proteinExistence type="predicted"/>
<sequence length="79" mass="8942">MAFNPFQLMQYREMLTTFLQNHPKLPLFLKAVSQDGLSEGTILETTVKTPDGKEYCTNIKLTASDMELIQKLKQDGGFS</sequence>
<gene>
    <name evidence="1" type="ORF">IAB60_00470</name>
</gene>
<dbReference type="AlphaFoldDB" id="A0A9D1KED3"/>
<protein>
    <submittedName>
        <fullName evidence="1">Uncharacterized protein</fullName>
    </submittedName>
</protein>
<reference evidence="1" key="2">
    <citation type="journal article" date="2021" name="PeerJ">
        <title>Extensive microbial diversity within the chicken gut microbiome revealed by metagenomics and culture.</title>
        <authorList>
            <person name="Gilroy R."/>
            <person name="Ravi A."/>
            <person name="Getino M."/>
            <person name="Pursley I."/>
            <person name="Horton D.L."/>
            <person name="Alikhan N.F."/>
            <person name="Baker D."/>
            <person name="Gharbi K."/>
            <person name="Hall N."/>
            <person name="Watson M."/>
            <person name="Adriaenssens E.M."/>
            <person name="Foster-Nyarko E."/>
            <person name="Jarju S."/>
            <person name="Secka A."/>
            <person name="Antonio M."/>
            <person name="Oren A."/>
            <person name="Chaudhuri R.R."/>
            <person name="La Ragione R."/>
            <person name="Hildebrand F."/>
            <person name="Pallen M.J."/>
        </authorList>
    </citation>
    <scope>NUCLEOTIDE SEQUENCE</scope>
    <source>
        <strain evidence="1">CHK123-3438</strain>
    </source>
</reference>
<evidence type="ECO:0000313" key="2">
    <source>
        <dbReference type="Proteomes" id="UP000886860"/>
    </source>
</evidence>
<comment type="caution">
    <text evidence="1">The sequence shown here is derived from an EMBL/GenBank/DDBJ whole genome shotgun (WGS) entry which is preliminary data.</text>
</comment>
<dbReference type="Proteomes" id="UP000886860">
    <property type="component" value="Unassembled WGS sequence"/>
</dbReference>
<organism evidence="1 2">
    <name type="scientific">Candidatus Caccovicinus merdipullorum</name>
    <dbReference type="NCBI Taxonomy" id="2840724"/>
    <lineage>
        <taxon>Bacteria</taxon>
        <taxon>Bacillati</taxon>
        <taxon>Bacillota</taxon>
        <taxon>Clostridia</taxon>
        <taxon>Eubacteriales</taxon>
        <taxon>Candidatus Caccovicinus</taxon>
    </lineage>
</organism>
<evidence type="ECO:0000313" key="1">
    <source>
        <dbReference type="EMBL" id="HIT40570.1"/>
    </source>
</evidence>
<accession>A0A9D1KED3</accession>
<name>A0A9D1KED3_9FIRM</name>
<dbReference type="EMBL" id="DVKS01000011">
    <property type="protein sequence ID" value="HIT40570.1"/>
    <property type="molecule type" value="Genomic_DNA"/>
</dbReference>